<reference evidence="2 3" key="1">
    <citation type="submission" date="2018-11" db="EMBL/GenBank/DDBJ databases">
        <title>Genomic Encyclopedia of Type Strains, Phase IV (KMG-IV): sequencing the most valuable type-strain genomes for metagenomic binning, comparative biology and taxonomic classification.</title>
        <authorList>
            <person name="Goeker M."/>
        </authorList>
    </citation>
    <scope>NUCLEOTIDE SEQUENCE [LARGE SCALE GENOMIC DNA]</scope>
    <source>
        <strain evidence="2 3">DSM 5900</strain>
    </source>
</reference>
<dbReference type="Pfam" id="PF02515">
    <property type="entry name" value="CoA_transf_3"/>
    <property type="match status" value="1"/>
</dbReference>
<dbReference type="Gene3D" id="3.40.50.10540">
    <property type="entry name" value="Crotonobetainyl-coa:carnitine coa-transferase, domain 1"/>
    <property type="match status" value="1"/>
</dbReference>
<dbReference type="InterPro" id="IPR023606">
    <property type="entry name" value="CoA-Trfase_III_dom_1_sf"/>
</dbReference>
<evidence type="ECO:0000313" key="3">
    <source>
        <dbReference type="Proteomes" id="UP000278222"/>
    </source>
</evidence>
<protein>
    <submittedName>
        <fullName evidence="2">Crotonobetainyl-CoA:carnitine CoA-transferase CaiB-like acyl-CoA transferase</fullName>
    </submittedName>
</protein>
<dbReference type="EMBL" id="RJKX01000011">
    <property type="protein sequence ID" value="ROQ01359.1"/>
    <property type="molecule type" value="Genomic_DNA"/>
</dbReference>
<accession>A0A3N1MDJ5</accession>
<organism evidence="2 3">
    <name type="scientific">Stella humosa</name>
    <dbReference type="NCBI Taxonomy" id="94"/>
    <lineage>
        <taxon>Bacteria</taxon>
        <taxon>Pseudomonadati</taxon>
        <taxon>Pseudomonadota</taxon>
        <taxon>Alphaproteobacteria</taxon>
        <taxon>Rhodospirillales</taxon>
        <taxon>Stellaceae</taxon>
        <taxon>Stella</taxon>
    </lineage>
</organism>
<dbReference type="Gene3D" id="3.30.1540.10">
    <property type="entry name" value="formyl-coa transferase, domain 3"/>
    <property type="match status" value="1"/>
</dbReference>
<dbReference type="InterPro" id="IPR003673">
    <property type="entry name" value="CoA-Trfase_fam_III"/>
</dbReference>
<gene>
    <name evidence="2" type="ORF">EDC65_0537</name>
</gene>
<dbReference type="PANTHER" id="PTHR48207:SF3">
    <property type="entry name" value="SUCCINATE--HYDROXYMETHYLGLUTARATE COA-TRANSFERASE"/>
    <property type="match status" value="1"/>
</dbReference>
<dbReference type="PANTHER" id="PTHR48207">
    <property type="entry name" value="SUCCINATE--HYDROXYMETHYLGLUTARATE COA-TRANSFERASE"/>
    <property type="match status" value="1"/>
</dbReference>
<dbReference type="SUPFAM" id="SSF89796">
    <property type="entry name" value="CoA-transferase family III (CaiB/BaiF)"/>
    <property type="match status" value="1"/>
</dbReference>
<dbReference type="InterPro" id="IPR044855">
    <property type="entry name" value="CoA-Trfase_III_dom3_sf"/>
</dbReference>
<comment type="caution">
    <text evidence="2">The sequence shown here is derived from an EMBL/GenBank/DDBJ whole genome shotgun (WGS) entry which is preliminary data.</text>
</comment>
<sequence length="406" mass="44328">MQGTPSADAAPRLPLAGIRVVDLSCFLAAPIASMFMADFGADVIKVERPDTGDEMRYWGNDKDGVGLYYKVINRNKRSVTIDMRTPFGVQAVKRLIKDADIVCENFRPGTLERWGIGWDVLSAINPKLVMLRITGFGQTGPNSSRPGFGTLAEAYSGFAFTNGYPDRPPILPSFGLADSTAGLMGAYLSMVALQGRANNGGRGQYIDLALYEPLFTLMGPHAVNFDQLGIVQERTGSLHNFTSPRNCYRTRDGRYVAIAGAAQSTFERMCDALEIPHVPKDPRFLNNRLRLINVHALDAVMAEAIAGLDYDDMLARFLKVDATVAPVNDISQIFNDPHYQARENIVTVEDPELGGPVRFQNVVGKLSDTPGRVAHAGPKLGDHNREVLIGQLGFSEDEVRAAGLKI</sequence>
<evidence type="ECO:0000313" key="2">
    <source>
        <dbReference type="EMBL" id="ROQ01359.1"/>
    </source>
</evidence>
<dbReference type="GO" id="GO:0008410">
    <property type="term" value="F:CoA-transferase activity"/>
    <property type="evidence" value="ECO:0007669"/>
    <property type="project" value="TreeGrafter"/>
</dbReference>
<dbReference type="RefSeq" id="WP_123688127.1">
    <property type="nucleotide sequence ID" value="NZ_AP019700.1"/>
</dbReference>
<keyword evidence="1 2" id="KW-0808">Transferase</keyword>
<dbReference type="AlphaFoldDB" id="A0A3N1MDJ5"/>
<dbReference type="Proteomes" id="UP000278222">
    <property type="component" value="Unassembled WGS sequence"/>
</dbReference>
<evidence type="ECO:0000256" key="1">
    <source>
        <dbReference type="ARBA" id="ARBA00022679"/>
    </source>
</evidence>
<proteinExistence type="predicted"/>
<dbReference type="OrthoDB" id="7457784at2"/>
<name>A0A3N1MDJ5_9PROT</name>
<dbReference type="InterPro" id="IPR050483">
    <property type="entry name" value="CoA-transferase_III_domain"/>
</dbReference>
<keyword evidence="3" id="KW-1185">Reference proteome</keyword>